<dbReference type="Pfam" id="PF00501">
    <property type="entry name" value="AMP-binding"/>
    <property type="match status" value="1"/>
</dbReference>
<dbReference type="GO" id="GO:0009239">
    <property type="term" value="P:enterobactin biosynthetic process"/>
    <property type="evidence" value="ECO:0007669"/>
    <property type="project" value="TreeGrafter"/>
</dbReference>
<dbReference type="Proteomes" id="UP000270661">
    <property type="component" value="Unassembled WGS sequence"/>
</dbReference>
<dbReference type="Gene3D" id="2.30.38.10">
    <property type="entry name" value="Luciferase, Domain 3"/>
    <property type="match status" value="1"/>
</dbReference>
<dbReference type="FunFam" id="3.40.50.980:FF:000002">
    <property type="entry name" value="Enterobactin synthetase component F"/>
    <property type="match status" value="1"/>
</dbReference>
<keyword evidence="4" id="KW-0597">Phosphoprotein</keyword>
<dbReference type="Gene3D" id="3.40.50.980">
    <property type="match status" value="2"/>
</dbReference>
<dbReference type="Gene3D" id="3.30.559.10">
    <property type="entry name" value="Chloramphenicol acetyltransferase-like domain"/>
    <property type="match status" value="2"/>
</dbReference>
<comment type="similarity">
    <text evidence="2">Belongs to the ATP-dependent AMP-binding enzyme family.</text>
</comment>
<dbReference type="SUPFAM" id="SSF56801">
    <property type="entry name" value="Acetyl-CoA synthetase-like"/>
    <property type="match status" value="1"/>
</dbReference>
<dbReference type="SUPFAM" id="SSF47336">
    <property type="entry name" value="ACP-like"/>
    <property type="match status" value="1"/>
</dbReference>
<keyword evidence="3" id="KW-0596">Phosphopantetheine</keyword>
<dbReference type="PROSITE" id="PS00455">
    <property type="entry name" value="AMP_BINDING"/>
    <property type="match status" value="1"/>
</dbReference>
<dbReference type="SMART" id="SM00823">
    <property type="entry name" value="PKS_PP"/>
    <property type="match status" value="1"/>
</dbReference>
<comment type="caution">
    <text evidence="6">The sequence shown here is derived from an EMBL/GenBank/DDBJ whole genome shotgun (WGS) entry which is preliminary data.</text>
</comment>
<dbReference type="GO" id="GO:0009366">
    <property type="term" value="C:enterobactin synthetase complex"/>
    <property type="evidence" value="ECO:0007669"/>
    <property type="project" value="TreeGrafter"/>
</dbReference>
<dbReference type="Pfam" id="PF13193">
    <property type="entry name" value="AMP-binding_C"/>
    <property type="match status" value="1"/>
</dbReference>
<dbReference type="Pfam" id="PF00668">
    <property type="entry name" value="Condensation"/>
    <property type="match status" value="2"/>
</dbReference>
<dbReference type="FunFam" id="1.10.1200.10:FF:000005">
    <property type="entry name" value="Nonribosomal peptide synthetase 1"/>
    <property type="match status" value="1"/>
</dbReference>
<dbReference type="Gene3D" id="3.30.559.30">
    <property type="entry name" value="Nonribosomal peptide synthetase, condensation domain"/>
    <property type="match status" value="1"/>
</dbReference>
<dbReference type="InterPro" id="IPR000873">
    <property type="entry name" value="AMP-dep_synth/lig_dom"/>
</dbReference>
<sequence length="1190" mass="132186">MHPPIGSRPGLHAPPFERRQTSIDSACRCSEMDSSTEMLPTQDCATHELASVQQGIWLDQIAHPDLPYYNIGMSLEIKGEIDIPLFEKAIELVANNHDALRLSFSHEGGIGRQRVLPEVKVKLDIVEFTEAEADAGLAMEYLRNAFRQPFPELTGQLWEARMVRCGPNRHYWLNRYHHLVTDGIGVALIGHAVGAAYNGLLAGNEKVAEGHSYLSFLEDDRAYLQSSRYERDREFWQETYAQLPPSLLQRRADFKTGQANELAPSAQVQAMLPRALYNALTEFASERSLSVAHVLISVVATYFCRTVGVDEMVIGMPVHNRTNARTKETAGMFSSVSPIRLPVDLDASLLDLMHAAGGQLRRCYRHQRFPIAELNRILRLAQAGRRQLFDVSLSFESLDGDDQFGGTSSTVITMDNGYEQTPMAIFVRDYHPFEDVHLDFNFNTAYYSVEEARLLQQRVVSMLEAVLEQHDTPVGDYPLMSAAERQRLQVEFNATAREYPRDVLIHTLFEQQVEQRPHDCAVRGDSGPLLSYEQLNHQANQLAHRLIELGVKPDARVAVCLKRSPEMVVALLGVLKAGGAYVPIDPDLPSARQAYMLEDSAPRAVLSSHALLNPLPPLNIPALALDDDDLLSALPTHNPDSQALGLTPQHLAYVLYTSGSTGTPKGVMNEHLGVVNRLLWARDEYGVDASDRILQKTPFGFDVSVWEFFLPLLAGAELVMARPGGHQEPAYLAQVMREAGITMLHFVPSMLDLFLEHPDNRDFPELRRVLCSGEALPRALQRRFERQLADVELHNLYGPTEAAIDVTAWHCRPSDPGESVPIGKPIANIQMHVLDARGRPQPLGIAGEIHIGGIGVARGYLNLPQLSAKSFIADPFSKAPNARLYKTGDLGRWLANGALEYLGRNDFQVKIRGLRIEIGEVEAALALCPGVREVVVIAREDHPGQPESKRLVAYVCGEPVPAEQLRNALLKHLPEYMVPSAFVHLDALPLTANGKLDRRALPEPGLEALASKAYEAPQGDTEVAIAEIWKNLLHLDQVGRHDGFLELGGHSLLTVQLQARLHQDLGAEIDLRTLFAQTSLSELAQHVEQAGQSRLQAIAVVSREQPLPLSLAQQRLWFLDQLDHAASVAYHMPAALHLGGSLDRNALQRALDRIVARHESLRTTFERQDGEVRQRFAPADIGFSLVEHDL</sequence>
<evidence type="ECO:0000256" key="1">
    <source>
        <dbReference type="ARBA" id="ARBA00001957"/>
    </source>
</evidence>
<dbReference type="GO" id="GO:0043041">
    <property type="term" value="P:amino acid activation for nonribosomal peptide biosynthetic process"/>
    <property type="evidence" value="ECO:0007669"/>
    <property type="project" value="TreeGrafter"/>
</dbReference>
<dbReference type="PROSITE" id="PS50075">
    <property type="entry name" value="CARRIER"/>
    <property type="match status" value="1"/>
</dbReference>
<dbReference type="InterPro" id="IPR023213">
    <property type="entry name" value="CAT-like_dom_sf"/>
</dbReference>
<dbReference type="SUPFAM" id="SSF52777">
    <property type="entry name" value="CoA-dependent acyltransferases"/>
    <property type="match status" value="3"/>
</dbReference>
<evidence type="ECO:0000256" key="3">
    <source>
        <dbReference type="ARBA" id="ARBA00022450"/>
    </source>
</evidence>
<reference evidence="6 7" key="1">
    <citation type="submission" date="2018-08" db="EMBL/GenBank/DDBJ databases">
        <title>Recombination of ecologically and evolutionarily significant loci maintains genetic cohesion in the Pseudomonas syringae species complex.</title>
        <authorList>
            <person name="Dillon M."/>
            <person name="Thakur S."/>
            <person name="Almeida R.N.D."/>
            <person name="Weir B.S."/>
            <person name="Guttman D.S."/>
        </authorList>
    </citation>
    <scope>NUCLEOTIDE SEQUENCE [LARGE SCALE GENOMIC DNA]</scope>
    <source>
        <strain evidence="6 7">NCPPB2445</strain>
    </source>
</reference>
<evidence type="ECO:0000313" key="6">
    <source>
        <dbReference type="EMBL" id="RMM40537.1"/>
    </source>
</evidence>
<dbReference type="InterPro" id="IPR036736">
    <property type="entry name" value="ACP-like_sf"/>
</dbReference>
<keyword evidence="7" id="KW-1185">Reference proteome</keyword>
<dbReference type="InterPro" id="IPR009081">
    <property type="entry name" value="PP-bd_ACP"/>
</dbReference>
<organism evidence="6 7">
    <name type="scientific">Pseudomonas corrugata</name>
    <dbReference type="NCBI Taxonomy" id="47879"/>
    <lineage>
        <taxon>Bacteria</taxon>
        <taxon>Pseudomonadati</taxon>
        <taxon>Pseudomonadota</taxon>
        <taxon>Gammaproteobacteria</taxon>
        <taxon>Pseudomonadales</taxon>
        <taxon>Pseudomonadaceae</taxon>
        <taxon>Pseudomonas</taxon>
    </lineage>
</organism>
<comment type="cofactor">
    <cofactor evidence="1">
        <name>pantetheine 4'-phosphate</name>
        <dbReference type="ChEBI" id="CHEBI:47942"/>
    </cofactor>
</comment>
<dbReference type="GO" id="GO:0047527">
    <property type="term" value="F:2,3-dihydroxybenzoate-serine ligase activity"/>
    <property type="evidence" value="ECO:0007669"/>
    <property type="project" value="TreeGrafter"/>
</dbReference>
<dbReference type="AlphaFoldDB" id="A0A3M3DT54"/>
<dbReference type="EMBL" id="RBOJ01000115">
    <property type="protein sequence ID" value="RMM40537.1"/>
    <property type="molecule type" value="Genomic_DNA"/>
</dbReference>
<dbReference type="Pfam" id="PF00550">
    <property type="entry name" value="PP-binding"/>
    <property type="match status" value="1"/>
</dbReference>
<dbReference type="GO" id="GO:0005829">
    <property type="term" value="C:cytosol"/>
    <property type="evidence" value="ECO:0007669"/>
    <property type="project" value="TreeGrafter"/>
</dbReference>
<dbReference type="InterPro" id="IPR020806">
    <property type="entry name" value="PKS_PP-bd"/>
</dbReference>
<name>A0A3M3DT54_9PSED</name>
<dbReference type="GO" id="GO:0031177">
    <property type="term" value="F:phosphopantetheine binding"/>
    <property type="evidence" value="ECO:0007669"/>
    <property type="project" value="InterPro"/>
</dbReference>
<gene>
    <name evidence="6" type="ORF">ALQ77_05206</name>
</gene>
<dbReference type="CDD" id="cd17646">
    <property type="entry name" value="A_NRPS_AB3403-like"/>
    <property type="match status" value="1"/>
</dbReference>
<dbReference type="InterPro" id="IPR001242">
    <property type="entry name" value="Condensation_dom"/>
</dbReference>
<evidence type="ECO:0000313" key="7">
    <source>
        <dbReference type="Proteomes" id="UP000270661"/>
    </source>
</evidence>
<dbReference type="InterPro" id="IPR020845">
    <property type="entry name" value="AMP-binding_CS"/>
</dbReference>
<dbReference type="Gene3D" id="1.10.1200.10">
    <property type="entry name" value="ACP-like"/>
    <property type="match status" value="1"/>
</dbReference>
<dbReference type="FunFam" id="3.40.50.12780:FF:000012">
    <property type="entry name" value="Non-ribosomal peptide synthetase"/>
    <property type="match status" value="1"/>
</dbReference>
<feature type="non-terminal residue" evidence="6">
    <location>
        <position position="1190"/>
    </location>
</feature>
<dbReference type="FunFam" id="3.30.300.30:FF:000010">
    <property type="entry name" value="Enterobactin synthetase component F"/>
    <property type="match status" value="1"/>
</dbReference>
<dbReference type="NCBIfam" id="TIGR01733">
    <property type="entry name" value="AA-adenyl-dom"/>
    <property type="match status" value="1"/>
</dbReference>
<dbReference type="PANTHER" id="PTHR45527:SF1">
    <property type="entry name" value="FATTY ACID SYNTHASE"/>
    <property type="match status" value="1"/>
</dbReference>
<dbReference type="PANTHER" id="PTHR45527">
    <property type="entry name" value="NONRIBOSOMAL PEPTIDE SYNTHETASE"/>
    <property type="match status" value="1"/>
</dbReference>
<dbReference type="InterPro" id="IPR010071">
    <property type="entry name" value="AA_adenyl_dom"/>
</dbReference>
<evidence type="ECO:0000256" key="2">
    <source>
        <dbReference type="ARBA" id="ARBA00006432"/>
    </source>
</evidence>
<proteinExistence type="inferred from homology"/>
<dbReference type="InterPro" id="IPR045851">
    <property type="entry name" value="AMP-bd_C_sf"/>
</dbReference>
<feature type="domain" description="Carrier" evidence="5">
    <location>
        <begin position="1016"/>
        <end position="1091"/>
    </location>
</feature>
<evidence type="ECO:0000256" key="4">
    <source>
        <dbReference type="ARBA" id="ARBA00022553"/>
    </source>
</evidence>
<protein>
    <recommendedName>
        <fullName evidence="5">Carrier domain-containing protein</fullName>
    </recommendedName>
</protein>
<dbReference type="Gene3D" id="3.30.300.30">
    <property type="match status" value="1"/>
</dbReference>
<dbReference type="InterPro" id="IPR025110">
    <property type="entry name" value="AMP-bd_C"/>
</dbReference>
<accession>A0A3M3DT54</accession>
<evidence type="ECO:0000259" key="5">
    <source>
        <dbReference type="PROSITE" id="PS50075"/>
    </source>
</evidence>